<dbReference type="InterPro" id="IPR051320">
    <property type="entry name" value="Viral_Replic_Matur_Polypro"/>
</dbReference>
<evidence type="ECO:0000313" key="5">
    <source>
        <dbReference type="Proteomes" id="UP000269221"/>
    </source>
</evidence>
<comment type="caution">
    <text evidence="4">The sequence shown here is derived from an EMBL/GenBank/DDBJ whole genome shotgun (WGS) entry which is preliminary data.</text>
</comment>
<organism evidence="4 5">
    <name type="scientific">Hirundo rustica rustica</name>
    <dbReference type="NCBI Taxonomy" id="333673"/>
    <lineage>
        <taxon>Eukaryota</taxon>
        <taxon>Metazoa</taxon>
        <taxon>Chordata</taxon>
        <taxon>Craniata</taxon>
        <taxon>Vertebrata</taxon>
        <taxon>Euteleostomi</taxon>
        <taxon>Archelosauria</taxon>
        <taxon>Archosauria</taxon>
        <taxon>Dinosauria</taxon>
        <taxon>Saurischia</taxon>
        <taxon>Theropoda</taxon>
        <taxon>Coelurosauria</taxon>
        <taxon>Aves</taxon>
        <taxon>Neognathae</taxon>
        <taxon>Neoaves</taxon>
        <taxon>Telluraves</taxon>
        <taxon>Australaves</taxon>
        <taxon>Passeriformes</taxon>
        <taxon>Sylvioidea</taxon>
        <taxon>Hirundinidae</taxon>
        <taxon>Hirundo</taxon>
    </lineage>
</organism>
<comment type="similarity">
    <text evidence="1">Belongs to the beta type-B retroviral polymerase family. HERV class-II K(HML-2) pol subfamily.</text>
</comment>
<dbReference type="Pfam" id="PF00078">
    <property type="entry name" value="RVT_1"/>
    <property type="match status" value="1"/>
</dbReference>
<sequence length="394" mass="45007">MKPEILTGSLSLGELCDLQRQFTCPANKSILTWLLHIWDTAANDTILDRSEARQLGSLSWDVVIDQGIGRTQETLSLWWQLLASVRDRYLCKEDLQVHQRKWSTMEQDNPSAVGLLKVEEQQVPIATATLHCWQYRADRDSVIPIHKMICELESHGVVSKARSPFNSPIWPACKSNREWRLTVDYRGLNEVTPPLSVAVLDMLDLQYKLESKAAKWYTAIDIANAFFFIPLAAECRAQFAFSWRGVQYTWNWLLQGWKHSPTICHGLIQTALEKGKALEHLQNIDYIIIWGNTAGEVFEKGEIIQILLKASFAIRQSKVKGTCSRNSFSRNHVTRWTLPDPDRGNQQNHHYVPIYQQEENSIFSGSRGLLEDAYPGVWHDCKPSLSCDCLGVIL</sequence>
<dbReference type="InterPro" id="IPR043502">
    <property type="entry name" value="DNA/RNA_pol_sf"/>
</dbReference>
<dbReference type="Gene3D" id="3.10.10.10">
    <property type="entry name" value="HIV Type 1 Reverse Transcriptase, subunit A, domain 1"/>
    <property type="match status" value="1"/>
</dbReference>
<evidence type="ECO:0000259" key="3">
    <source>
        <dbReference type="Pfam" id="PF00078"/>
    </source>
</evidence>
<dbReference type="EC" id="3.1.26.4" evidence="2"/>
<protein>
    <recommendedName>
        <fullName evidence="2">ribonuclease H</fullName>
        <ecNumber evidence="2">3.1.26.4</ecNumber>
    </recommendedName>
</protein>
<evidence type="ECO:0000256" key="2">
    <source>
        <dbReference type="ARBA" id="ARBA00012180"/>
    </source>
</evidence>
<dbReference type="PANTHER" id="PTHR33064:SF29">
    <property type="entry name" value="PEPTIDASE A2 DOMAIN-CONTAINING PROTEIN-RELATED"/>
    <property type="match status" value="1"/>
</dbReference>
<dbReference type="AlphaFoldDB" id="A0A3M0IXF0"/>
<evidence type="ECO:0000256" key="1">
    <source>
        <dbReference type="ARBA" id="ARBA00010879"/>
    </source>
</evidence>
<name>A0A3M0IXF0_HIRRU</name>
<dbReference type="EMBL" id="QRBI01000201">
    <property type="protein sequence ID" value="RMB93971.1"/>
    <property type="molecule type" value="Genomic_DNA"/>
</dbReference>
<proteinExistence type="inferred from homology"/>
<dbReference type="SUPFAM" id="SSF56672">
    <property type="entry name" value="DNA/RNA polymerases"/>
    <property type="match status" value="1"/>
</dbReference>
<dbReference type="OrthoDB" id="9950135at2759"/>
<feature type="domain" description="Reverse transcriptase" evidence="3">
    <location>
        <begin position="174"/>
        <end position="328"/>
    </location>
</feature>
<dbReference type="Proteomes" id="UP000269221">
    <property type="component" value="Unassembled WGS sequence"/>
</dbReference>
<reference evidence="4 5" key="1">
    <citation type="submission" date="2018-07" db="EMBL/GenBank/DDBJ databases">
        <title>A high quality draft genome assembly of the barn swallow (H. rustica rustica).</title>
        <authorList>
            <person name="Formenti G."/>
            <person name="Chiara M."/>
            <person name="Poveda L."/>
            <person name="Francoijs K.-J."/>
            <person name="Bonisoli-Alquati A."/>
            <person name="Canova L."/>
            <person name="Gianfranceschi L."/>
            <person name="Horner D.S."/>
            <person name="Saino N."/>
        </authorList>
    </citation>
    <scope>NUCLEOTIDE SEQUENCE [LARGE SCALE GENOMIC DNA]</scope>
    <source>
        <strain evidence="4">Chelidonia</strain>
        <tissue evidence="4">Blood</tissue>
    </source>
</reference>
<dbReference type="GO" id="GO:0004523">
    <property type="term" value="F:RNA-DNA hybrid ribonuclease activity"/>
    <property type="evidence" value="ECO:0007669"/>
    <property type="project" value="UniProtKB-EC"/>
</dbReference>
<dbReference type="InterPro" id="IPR043128">
    <property type="entry name" value="Rev_trsase/Diguanyl_cyclase"/>
</dbReference>
<evidence type="ECO:0000313" key="4">
    <source>
        <dbReference type="EMBL" id="RMB93971.1"/>
    </source>
</evidence>
<dbReference type="Gene3D" id="3.30.70.270">
    <property type="match status" value="1"/>
</dbReference>
<keyword evidence="5" id="KW-1185">Reference proteome</keyword>
<dbReference type="PANTHER" id="PTHR33064">
    <property type="entry name" value="POL PROTEIN"/>
    <property type="match status" value="1"/>
</dbReference>
<dbReference type="InterPro" id="IPR000477">
    <property type="entry name" value="RT_dom"/>
</dbReference>
<gene>
    <name evidence="4" type="ORF">DUI87_29557</name>
</gene>
<accession>A0A3M0IXF0</accession>